<dbReference type="PANTHER" id="PTHR12072">
    <property type="entry name" value="CWF19, CELL CYCLE CONTROL PROTEIN"/>
    <property type="match status" value="1"/>
</dbReference>
<feature type="compositionally biased region" description="Basic and acidic residues" evidence="2">
    <location>
        <begin position="497"/>
        <end position="515"/>
    </location>
</feature>
<evidence type="ECO:0000259" key="4">
    <source>
        <dbReference type="Pfam" id="PF04677"/>
    </source>
</evidence>
<feature type="compositionally biased region" description="Basic and acidic residues" evidence="2">
    <location>
        <begin position="212"/>
        <end position="228"/>
    </location>
</feature>
<keyword evidence="6" id="KW-1185">Reference proteome</keyword>
<reference evidence="5" key="1">
    <citation type="submission" date="2023-06" db="EMBL/GenBank/DDBJ databases">
        <title>Genome-scale phylogeny and comparative genomics of the fungal order Sordariales.</title>
        <authorList>
            <consortium name="Lawrence Berkeley National Laboratory"/>
            <person name="Hensen N."/>
            <person name="Bonometti L."/>
            <person name="Westerberg I."/>
            <person name="Brannstrom I.O."/>
            <person name="Guillou S."/>
            <person name="Cros-Aarteil S."/>
            <person name="Calhoun S."/>
            <person name="Haridas S."/>
            <person name="Kuo A."/>
            <person name="Mondo S."/>
            <person name="Pangilinan J."/>
            <person name="Riley R."/>
            <person name="Labutti K."/>
            <person name="Andreopoulos B."/>
            <person name="Lipzen A."/>
            <person name="Chen C."/>
            <person name="Yanf M."/>
            <person name="Daum C."/>
            <person name="Ng V."/>
            <person name="Clum A."/>
            <person name="Steindorff A."/>
            <person name="Ohm R."/>
            <person name="Martin F."/>
            <person name="Silar P."/>
            <person name="Natvig D."/>
            <person name="Lalanne C."/>
            <person name="Gautier V."/>
            <person name="Ament-Velasquez S.L."/>
            <person name="Kruys A."/>
            <person name="Hutchinson M.I."/>
            <person name="Powell A.J."/>
            <person name="Barry K."/>
            <person name="Miller A.N."/>
            <person name="Grigoriev I.V."/>
            <person name="Debuchy R."/>
            <person name="Gladieux P."/>
            <person name="Thoren M.H."/>
            <person name="Johannesson H."/>
        </authorList>
    </citation>
    <scope>NUCLEOTIDE SEQUENCE</scope>
    <source>
        <strain evidence="5">SMH2532-1</strain>
    </source>
</reference>
<evidence type="ECO:0000313" key="6">
    <source>
        <dbReference type="Proteomes" id="UP001174936"/>
    </source>
</evidence>
<dbReference type="InterPro" id="IPR006768">
    <property type="entry name" value="Cwf19-like_C_dom-1"/>
</dbReference>
<feature type="region of interest" description="Disordered" evidence="2">
    <location>
        <begin position="212"/>
        <end position="365"/>
    </location>
</feature>
<evidence type="ECO:0000256" key="1">
    <source>
        <dbReference type="ARBA" id="ARBA00006795"/>
    </source>
</evidence>
<dbReference type="Pfam" id="PF04677">
    <property type="entry name" value="CwfJ_C_1"/>
    <property type="match status" value="1"/>
</dbReference>
<dbReference type="AlphaFoldDB" id="A0AA39Y478"/>
<organism evidence="5 6">
    <name type="scientific">Cercophora newfieldiana</name>
    <dbReference type="NCBI Taxonomy" id="92897"/>
    <lineage>
        <taxon>Eukaryota</taxon>
        <taxon>Fungi</taxon>
        <taxon>Dikarya</taxon>
        <taxon>Ascomycota</taxon>
        <taxon>Pezizomycotina</taxon>
        <taxon>Sordariomycetes</taxon>
        <taxon>Sordariomycetidae</taxon>
        <taxon>Sordariales</taxon>
        <taxon>Lasiosphaeriaceae</taxon>
        <taxon>Cercophora</taxon>
    </lineage>
</organism>
<feature type="compositionally biased region" description="Basic residues" evidence="2">
    <location>
        <begin position="229"/>
        <end position="238"/>
    </location>
</feature>
<dbReference type="GO" id="GO:0000398">
    <property type="term" value="P:mRNA splicing, via spliceosome"/>
    <property type="evidence" value="ECO:0007669"/>
    <property type="project" value="TreeGrafter"/>
</dbReference>
<feature type="compositionally biased region" description="Basic and acidic residues" evidence="2">
    <location>
        <begin position="239"/>
        <end position="271"/>
    </location>
</feature>
<protein>
    <submittedName>
        <fullName evidence="5">CwfJ C-terminus 2-domain-containing protein-like protein</fullName>
    </submittedName>
</protein>
<feature type="compositionally biased region" description="Basic residues" evidence="2">
    <location>
        <begin position="306"/>
        <end position="316"/>
    </location>
</feature>
<name>A0AA39Y478_9PEZI</name>
<dbReference type="GO" id="GO:0071014">
    <property type="term" value="C:post-mRNA release spliceosomal complex"/>
    <property type="evidence" value="ECO:0007669"/>
    <property type="project" value="TreeGrafter"/>
</dbReference>
<dbReference type="Proteomes" id="UP001174936">
    <property type="component" value="Unassembled WGS sequence"/>
</dbReference>
<dbReference type="Pfam" id="PF04676">
    <property type="entry name" value="CwfJ_C_2"/>
    <property type="match status" value="1"/>
</dbReference>
<gene>
    <name evidence="5" type="ORF">B0T16DRAFT_445915</name>
</gene>
<feature type="region of interest" description="Disordered" evidence="2">
    <location>
        <begin position="497"/>
        <end position="532"/>
    </location>
</feature>
<evidence type="ECO:0000256" key="2">
    <source>
        <dbReference type="SAM" id="MobiDB-lite"/>
    </source>
</evidence>
<comment type="caution">
    <text evidence="5">The sequence shown here is derived from an EMBL/GenBank/DDBJ whole genome shotgun (WGS) entry which is preliminary data.</text>
</comment>
<proteinExistence type="inferred from homology"/>
<evidence type="ECO:0000259" key="3">
    <source>
        <dbReference type="Pfam" id="PF04676"/>
    </source>
</evidence>
<feature type="compositionally biased region" description="Basic and acidic residues" evidence="2">
    <location>
        <begin position="278"/>
        <end position="287"/>
    </location>
</feature>
<dbReference type="EMBL" id="JAULSV010000004">
    <property type="protein sequence ID" value="KAK0645737.1"/>
    <property type="molecule type" value="Genomic_DNA"/>
</dbReference>
<feature type="domain" description="Cwf19-like protein C-terminal" evidence="3">
    <location>
        <begin position="823"/>
        <end position="925"/>
    </location>
</feature>
<comment type="similarity">
    <text evidence="1">Belongs to the CWF19 family.</text>
</comment>
<dbReference type="InterPro" id="IPR006767">
    <property type="entry name" value="Cwf19-like_C_dom-2"/>
</dbReference>
<accession>A0AA39Y478</accession>
<dbReference type="InterPro" id="IPR040194">
    <property type="entry name" value="Cwf19-like"/>
</dbReference>
<feature type="region of interest" description="Disordered" evidence="2">
    <location>
        <begin position="401"/>
        <end position="428"/>
    </location>
</feature>
<evidence type="ECO:0000313" key="5">
    <source>
        <dbReference type="EMBL" id="KAK0645737.1"/>
    </source>
</evidence>
<dbReference type="PANTHER" id="PTHR12072:SF5">
    <property type="entry name" value="CWF19-LIKE PROTEIN 2"/>
    <property type="match status" value="1"/>
</dbReference>
<feature type="compositionally biased region" description="Basic and acidic residues" evidence="2">
    <location>
        <begin position="317"/>
        <end position="346"/>
    </location>
</feature>
<feature type="domain" description="Cwf19-like C-terminal" evidence="4">
    <location>
        <begin position="685"/>
        <end position="814"/>
    </location>
</feature>
<sequence length="934" mass="107794">MSTTMDRNTHDAEIDIQSELEEKRMLLKMDRLAAVAGMIFGPTLQGDPSTNEHLMSSLEPPSRLHKITAGSTEYILRQEAFIQSVIAATSDFTMQPRTNAALERMLDFFRIYLKEWDKLATIMDGHEHSMVRNKLGTHYVDDEFLKVRAEMETWIDELCVAVTRDLKRISERVAAVPELRVSRKWAHLPKREGTTNLAMDSLDDFEKSLAAEKAERERAEREREERRERKSKHHHRRERSAERDRDRDRDRDREKDRERDKHSGRDREKDRDRHHRSRDHDQDEDGHRHKRSRHSRDEDAGEESSRHKHRKRHRSRDRSETRDGERDRDHSKKDKYLKKSDPKEDLPLPDEEMAPNDAAPLVRDSWMTAPSAIDIDYVHRGSKKKSPPLVKEEPKRVFHERELNTGLAETERGSRESADVDPGKREATYKFGDEGSQWRMTKLKAVYTLAEQSGRTIDEVAVERFGSLQDFDDAREEKIEMDRRKVYGEGYVGKEKPSGDLYEERMAKTRQEQARRRSPSPPLEQGVVMQESAAPLDQSALNRMRAQLMKAKLRRAPEAAKLEEEYNAAMAAFTSGTIASNAVVLDASHSRMLAGSRGEVKAITNKRGVERGLVEANEDMSIDDMVREERRTRGQAGGEGMRLAERIAKDVKFDDDLEYLDENAEKLAKRVHKNEASLKNVAVAEYKKLNRALDNCPLCHHEDRAPPQNLPLAPLISLATRVFLTLPTAPELTGAEGGAVIAPISHRSNLLECDDDEWEEMRNFMKSLTRLYHDQGREVLFYENAAAPQRRLHAALVAVPIPYELGDTAPAFFREAMLSADEEWSQHKKIIDTGKRAREGLGKLAFRRSIAKEMPYFHVWFTLDGGLGHIVEDSERWPRGDLFAREIIGGMLDCEPDVIKRQGRWTRSDERVDGFKKRWRKFDWTRVLTEGVDE</sequence>